<gene>
    <name evidence="1" type="ORF">ACFYM3_37925</name>
</gene>
<proteinExistence type="predicted"/>
<organism evidence="1 2">
    <name type="scientific">Streptomyces massasporeus</name>
    <dbReference type="NCBI Taxonomy" id="67324"/>
    <lineage>
        <taxon>Bacteria</taxon>
        <taxon>Bacillati</taxon>
        <taxon>Actinomycetota</taxon>
        <taxon>Actinomycetes</taxon>
        <taxon>Kitasatosporales</taxon>
        <taxon>Streptomycetaceae</taxon>
        <taxon>Streptomyces</taxon>
    </lineage>
</organism>
<evidence type="ECO:0000313" key="1">
    <source>
        <dbReference type="EMBL" id="MFE9230260.1"/>
    </source>
</evidence>
<name>A0ABW6LPB8_9ACTN</name>
<dbReference type="RefSeq" id="WP_358289024.1">
    <property type="nucleotide sequence ID" value="NZ_JBEYGJ010000036.1"/>
</dbReference>
<sequence length="189" mass="20421">MLVTVTALTLTVGGFFGYLEIFTKGLDRLPERPCAGAVDRSTVKSVLPAARSADDRGESDGVGKNFTFFCRVLTSADHIVSGESDLQDATSETWLSGYQQEAGESRGELRRGSSGHAKTLTLDRLASVYVPCTPPGTRPDDALQQYALITEARVIGDTRIHGSELREALTEFAVHLSDHAYKVGKCRNA</sequence>
<comment type="caution">
    <text evidence="1">The sequence shown here is derived from an EMBL/GenBank/DDBJ whole genome shotgun (WGS) entry which is preliminary data.</text>
</comment>
<dbReference type="EMBL" id="JBIAFP010000032">
    <property type="protein sequence ID" value="MFE9230260.1"/>
    <property type="molecule type" value="Genomic_DNA"/>
</dbReference>
<protein>
    <submittedName>
        <fullName evidence="1">Uncharacterized protein</fullName>
    </submittedName>
</protein>
<keyword evidence="2" id="KW-1185">Reference proteome</keyword>
<dbReference type="Proteomes" id="UP001601288">
    <property type="component" value="Unassembled WGS sequence"/>
</dbReference>
<reference evidence="1 2" key="1">
    <citation type="submission" date="2024-10" db="EMBL/GenBank/DDBJ databases">
        <title>The Natural Products Discovery Center: Release of the First 8490 Sequenced Strains for Exploring Actinobacteria Biosynthetic Diversity.</title>
        <authorList>
            <person name="Kalkreuter E."/>
            <person name="Kautsar S.A."/>
            <person name="Yang D."/>
            <person name="Bader C.D."/>
            <person name="Teijaro C.N."/>
            <person name="Fluegel L."/>
            <person name="Davis C.M."/>
            <person name="Simpson J.R."/>
            <person name="Lauterbach L."/>
            <person name="Steele A.D."/>
            <person name="Gui C."/>
            <person name="Meng S."/>
            <person name="Li G."/>
            <person name="Viehrig K."/>
            <person name="Ye F."/>
            <person name="Su P."/>
            <person name="Kiefer A.F."/>
            <person name="Nichols A."/>
            <person name="Cepeda A.J."/>
            <person name="Yan W."/>
            <person name="Fan B."/>
            <person name="Jiang Y."/>
            <person name="Adhikari A."/>
            <person name="Zheng C.-J."/>
            <person name="Schuster L."/>
            <person name="Cowan T.M."/>
            <person name="Smanski M.J."/>
            <person name="Chevrette M.G."/>
            <person name="De Carvalho L.P.S."/>
            <person name="Shen B."/>
        </authorList>
    </citation>
    <scope>NUCLEOTIDE SEQUENCE [LARGE SCALE GENOMIC DNA]</scope>
    <source>
        <strain evidence="1 2">NPDC007066</strain>
    </source>
</reference>
<evidence type="ECO:0000313" key="2">
    <source>
        <dbReference type="Proteomes" id="UP001601288"/>
    </source>
</evidence>
<accession>A0ABW6LPB8</accession>